<evidence type="ECO:0000313" key="2">
    <source>
        <dbReference type="Proteomes" id="UP000321901"/>
    </source>
</evidence>
<keyword evidence="2" id="KW-1185">Reference proteome</keyword>
<gene>
    <name evidence="1" type="ORF">SLU01_12240</name>
</gene>
<organism evidence="1 2">
    <name type="scientific">Sporosarcina luteola</name>
    <dbReference type="NCBI Taxonomy" id="582850"/>
    <lineage>
        <taxon>Bacteria</taxon>
        <taxon>Bacillati</taxon>
        <taxon>Bacillota</taxon>
        <taxon>Bacilli</taxon>
        <taxon>Bacillales</taxon>
        <taxon>Caryophanaceae</taxon>
        <taxon>Sporosarcina</taxon>
    </lineage>
</organism>
<protein>
    <submittedName>
        <fullName evidence="1">Uncharacterized protein</fullName>
    </submittedName>
</protein>
<reference evidence="1 2" key="1">
    <citation type="submission" date="2019-07" db="EMBL/GenBank/DDBJ databases">
        <title>Whole genome shotgun sequence of Sporosarcina luteola NBRC 105378.</title>
        <authorList>
            <person name="Hosoyama A."/>
            <person name="Uohara A."/>
            <person name="Ohji S."/>
            <person name="Ichikawa N."/>
        </authorList>
    </citation>
    <scope>NUCLEOTIDE SEQUENCE [LARGE SCALE GENOMIC DNA]</scope>
    <source>
        <strain evidence="1 2">NBRC 105378</strain>
    </source>
</reference>
<name>A0A511Z656_9BACL</name>
<dbReference type="EMBL" id="BJYL01000016">
    <property type="protein sequence ID" value="GEN82912.1"/>
    <property type="molecule type" value="Genomic_DNA"/>
</dbReference>
<comment type="caution">
    <text evidence="1">The sequence shown here is derived from an EMBL/GenBank/DDBJ whole genome shotgun (WGS) entry which is preliminary data.</text>
</comment>
<evidence type="ECO:0000313" key="1">
    <source>
        <dbReference type="EMBL" id="GEN82912.1"/>
    </source>
</evidence>
<dbReference type="RefSeq" id="WP_147056342.1">
    <property type="nucleotide sequence ID" value="NZ_BJYL01000016.1"/>
</dbReference>
<dbReference type="Proteomes" id="UP000321901">
    <property type="component" value="Unassembled WGS sequence"/>
</dbReference>
<proteinExistence type="predicted"/>
<dbReference type="OrthoDB" id="2706316at2"/>
<sequence length="101" mass="11678">MGYLLPVQPIQSEMYANRMNTVRNNFAYIDRVEKVKLDPQLMDKFEDSLLEEQQKVMEEEKPTFKNNRPAYLKGFIYPNPANLSPHIASIVGKGLAVNEYV</sequence>
<accession>A0A511Z656</accession>
<dbReference type="AlphaFoldDB" id="A0A511Z656"/>